<keyword evidence="5" id="KW-1185">Reference proteome</keyword>
<dbReference type="SUPFAM" id="SSF55961">
    <property type="entry name" value="Bet v1-like"/>
    <property type="match status" value="1"/>
</dbReference>
<dbReference type="OrthoDB" id="165863at2157"/>
<dbReference type="InterPro" id="IPR013538">
    <property type="entry name" value="ASHA1/2-like_C"/>
</dbReference>
<dbReference type="Gene3D" id="3.30.530.20">
    <property type="match status" value="1"/>
</dbReference>
<dbReference type="PATRIC" id="fig|1230458.4.peg.2939"/>
<feature type="region of interest" description="Disordered" evidence="2">
    <location>
        <begin position="63"/>
        <end position="86"/>
    </location>
</feature>
<dbReference type="AlphaFoldDB" id="L9ZUI1"/>
<dbReference type="InterPro" id="IPR023393">
    <property type="entry name" value="START-like_dom_sf"/>
</dbReference>
<comment type="caution">
    <text evidence="4">The sequence shown here is derived from an EMBL/GenBank/DDBJ whole genome shotgun (WGS) entry which is preliminary data.</text>
</comment>
<evidence type="ECO:0000256" key="2">
    <source>
        <dbReference type="SAM" id="MobiDB-lite"/>
    </source>
</evidence>
<protein>
    <recommendedName>
        <fullName evidence="3">Activator of Hsp90 ATPase homologue 1/2-like C-terminal domain-containing protein</fullName>
    </recommendedName>
</protein>
<dbReference type="RefSeq" id="WP_006826589.1">
    <property type="nucleotide sequence ID" value="NZ_AOIL01000050.1"/>
</dbReference>
<dbReference type="Pfam" id="PF08327">
    <property type="entry name" value="AHSA1"/>
    <property type="match status" value="1"/>
</dbReference>
<name>L9ZUI1_9EURY</name>
<organism evidence="4 5">
    <name type="scientific">Natrialba taiwanensis DSM 12281</name>
    <dbReference type="NCBI Taxonomy" id="1230458"/>
    <lineage>
        <taxon>Archaea</taxon>
        <taxon>Methanobacteriati</taxon>
        <taxon>Methanobacteriota</taxon>
        <taxon>Stenosarchaea group</taxon>
        <taxon>Halobacteria</taxon>
        <taxon>Halobacteriales</taxon>
        <taxon>Natrialbaceae</taxon>
        <taxon>Natrialba</taxon>
    </lineage>
</organism>
<dbReference type="Proteomes" id="UP000011648">
    <property type="component" value="Unassembled WGS sequence"/>
</dbReference>
<proteinExistence type="inferred from homology"/>
<gene>
    <name evidence="4" type="ORF">C484_14548</name>
</gene>
<feature type="domain" description="Activator of Hsp90 ATPase homologue 1/2-like C-terminal" evidence="3">
    <location>
        <begin position="18"/>
        <end position="163"/>
    </location>
</feature>
<evidence type="ECO:0000313" key="5">
    <source>
        <dbReference type="Proteomes" id="UP000011648"/>
    </source>
</evidence>
<evidence type="ECO:0000256" key="1">
    <source>
        <dbReference type="ARBA" id="ARBA00006817"/>
    </source>
</evidence>
<feature type="region of interest" description="Disordered" evidence="2">
    <location>
        <begin position="139"/>
        <end position="163"/>
    </location>
</feature>
<comment type="similarity">
    <text evidence="1">Belongs to the AHA1 family.</text>
</comment>
<evidence type="ECO:0000313" key="4">
    <source>
        <dbReference type="EMBL" id="ELY88823.1"/>
    </source>
</evidence>
<dbReference type="STRING" id="1230458.C484_14548"/>
<dbReference type="EMBL" id="AOIL01000050">
    <property type="protein sequence ID" value="ELY88823.1"/>
    <property type="molecule type" value="Genomic_DNA"/>
</dbReference>
<reference evidence="4 5" key="1">
    <citation type="journal article" date="2014" name="PLoS Genet.">
        <title>Phylogenetically driven sequencing of extremely halophilic archaea reveals strategies for static and dynamic osmo-response.</title>
        <authorList>
            <person name="Becker E.A."/>
            <person name="Seitzer P.M."/>
            <person name="Tritt A."/>
            <person name="Larsen D."/>
            <person name="Krusor M."/>
            <person name="Yao A.I."/>
            <person name="Wu D."/>
            <person name="Madern D."/>
            <person name="Eisen J.A."/>
            <person name="Darling A.E."/>
            <person name="Facciotti M.T."/>
        </authorList>
    </citation>
    <scope>NUCLEOTIDE SEQUENCE [LARGE SCALE GENOMIC DNA]</scope>
    <source>
        <strain evidence="4 5">DSM 12281</strain>
    </source>
</reference>
<accession>L9ZUI1</accession>
<evidence type="ECO:0000259" key="3">
    <source>
        <dbReference type="Pfam" id="PF08327"/>
    </source>
</evidence>
<sequence>MTTPNGGGPSTQVTVGIDAPQEEVYRAFLDPDAVATWLPPEGMDGHVHSFDPRESGEFRISFTYRDPRNDSPGGEGGKTADDTDTHRGRFVALVPHEKIVETIEFETTDQRFAGEMRVTVSLEETDEGTAVTYRCENIPEGIRPEDNEAGNRSSLRNLAELVE</sequence>